<gene>
    <name evidence="4" type="ORF">EDC19_2381</name>
</gene>
<dbReference type="InterPro" id="IPR002471">
    <property type="entry name" value="Pept_S9_AS"/>
</dbReference>
<organism evidence="4 5">
    <name type="scientific">Natranaerovirga hydrolytica</name>
    <dbReference type="NCBI Taxonomy" id="680378"/>
    <lineage>
        <taxon>Bacteria</taxon>
        <taxon>Bacillati</taxon>
        <taxon>Bacillota</taxon>
        <taxon>Clostridia</taxon>
        <taxon>Lachnospirales</taxon>
        <taxon>Natranaerovirgaceae</taxon>
        <taxon>Natranaerovirga</taxon>
    </lineage>
</organism>
<dbReference type="EMBL" id="SMGQ01000015">
    <property type="protein sequence ID" value="TCK90612.1"/>
    <property type="molecule type" value="Genomic_DNA"/>
</dbReference>
<dbReference type="InterPro" id="IPR024981">
    <property type="entry name" value="DUF3887"/>
</dbReference>
<dbReference type="Gene3D" id="3.40.50.1820">
    <property type="entry name" value="alpha/beta hydrolase"/>
    <property type="match status" value="1"/>
</dbReference>
<dbReference type="InterPro" id="IPR053145">
    <property type="entry name" value="AB_hydrolase_Est10"/>
</dbReference>
<evidence type="ECO:0000259" key="3">
    <source>
        <dbReference type="Pfam" id="PF13026"/>
    </source>
</evidence>
<dbReference type="InterPro" id="IPR000073">
    <property type="entry name" value="AB_hydrolase_1"/>
</dbReference>
<dbReference type="SUPFAM" id="SSF53474">
    <property type="entry name" value="alpha/beta-Hydrolases"/>
    <property type="match status" value="1"/>
</dbReference>
<evidence type="ECO:0008006" key="6">
    <source>
        <dbReference type="Google" id="ProtNLM"/>
    </source>
</evidence>
<feature type="domain" description="DUF3887" evidence="3">
    <location>
        <begin position="44"/>
        <end position="134"/>
    </location>
</feature>
<dbReference type="PROSITE" id="PS00708">
    <property type="entry name" value="PRO_ENDOPEP_SER"/>
    <property type="match status" value="1"/>
</dbReference>
<sequence>MKKYLGILLIIMSVIFVGCDEFSSMPSDTQDVTEVSNEKLETMAKNYVEDLLNGNYVSAYNDYPHSEDLTQAVNENIYETMMGQITVQFGEFVEFVDTQTVIVDSHTSVVINSAFSYSNINIIITFDDDENINGINIAPINDTTPIDSEKYYTTNITFGTQEYPLEGTLTLPKNVDSPPVVILVHGSGPNDRDETIGPNKPFRDIAYALANNGIASFRYDKRTYTYPEATAFDTKLTVYEETIEDAYLAVDTLSTLDEIDPDNIYLIGHSLGGYVIPRIAQKTDGVAGYVVMAGNSRNLLDVVEDQYAFFLGRSDNLSPDELAQLNVLKDSIELIRSDSIDEHTPVLGSYKPYWKDLMAYEPLELVLEIDQPILFLQGERDYQVTMTDFNLWKETVGHQDKNTFVSLEGINHLMMFGEGEPNPEEYFVSNTVADSVIEAIVHFILN</sequence>
<evidence type="ECO:0000256" key="1">
    <source>
        <dbReference type="ARBA" id="ARBA00022801"/>
    </source>
</evidence>
<name>A0A4R1MFT8_9FIRM</name>
<proteinExistence type="predicted"/>
<reference evidence="4 5" key="1">
    <citation type="submission" date="2019-03" db="EMBL/GenBank/DDBJ databases">
        <title>Genomic Encyclopedia of Type Strains, Phase IV (KMG-IV): sequencing the most valuable type-strain genomes for metagenomic binning, comparative biology and taxonomic classification.</title>
        <authorList>
            <person name="Goeker M."/>
        </authorList>
    </citation>
    <scope>NUCLEOTIDE SEQUENCE [LARGE SCALE GENOMIC DNA]</scope>
    <source>
        <strain evidence="4 5">DSM 24176</strain>
    </source>
</reference>
<keyword evidence="1" id="KW-0378">Hydrolase</keyword>
<comment type="caution">
    <text evidence="4">The sequence shown here is derived from an EMBL/GenBank/DDBJ whole genome shotgun (WGS) entry which is preliminary data.</text>
</comment>
<dbReference type="GO" id="GO:0052689">
    <property type="term" value="F:carboxylic ester hydrolase activity"/>
    <property type="evidence" value="ECO:0007669"/>
    <property type="project" value="TreeGrafter"/>
</dbReference>
<dbReference type="Pfam" id="PF12697">
    <property type="entry name" value="Abhydrolase_6"/>
    <property type="match status" value="1"/>
</dbReference>
<evidence type="ECO:0000313" key="5">
    <source>
        <dbReference type="Proteomes" id="UP000294545"/>
    </source>
</evidence>
<dbReference type="InterPro" id="IPR029058">
    <property type="entry name" value="AB_hydrolase_fold"/>
</dbReference>
<dbReference type="PANTHER" id="PTHR43265">
    <property type="entry name" value="ESTERASE ESTD"/>
    <property type="match status" value="1"/>
</dbReference>
<evidence type="ECO:0000313" key="4">
    <source>
        <dbReference type="EMBL" id="TCK90612.1"/>
    </source>
</evidence>
<feature type="domain" description="AB hydrolase-1" evidence="2">
    <location>
        <begin position="181"/>
        <end position="416"/>
    </location>
</feature>
<dbReference type="OrthoDB" id="9809549at2"/>
<dbReference type="GO" id="GO:0006508">
    <property type="term" value="P:proteolysis"/>
    <property type="evidence" value="ECO:0007669"/>
    <property type="project" value="InterPro"/>
</dbReference>
<dbReference type="PANTHER" id="PTHR43265:SF1">
    <property type="entry name" value="ESTERASE ESTD"/>
    <property type="match status" value="1"/>
</dbReference>
<keyword evidence="5" id="KW-1185">Reference proteome</keyword>
<dbReference type="RefSeq" id="WP_132283057.1">
    <property type="nucleotide sequence ID" value="NZ_SMGQ01000015.1"/>
</dbReference>
<accession>A0A4R1MFT8</accession>
<protein>
    <recommendedName>
        <fullName evidence="6">Serine aminopeptidase S33 domain-containing protein</fullName>
    </recommendedName>
</protein>
<evidence type="ECO:0000259" key="2">
    <source>
        <dbReference type="Pfam" id="PF12697"/>
    </source>
</evidence>
<dbReference type="Pfam" id="PF13026">
    <property type="entry name" value="DUF3887"/>
    <property type="match status" value="1"/>
</dbReference>
<dbReference type="AlphaFoldDB" id="A0A4R1MFT8"/>
<dbReference type="PROSITE" id="PS51257">
    <property type="entry name" value="PROKAR_LIPOPROTEIN"/>
    <property type="match status" value="1"/>
</dbReference>
<dbReference type="GO" id="GO:0004252">
    <property type="term" value="F:serine-type endopeptidase activity"/>
    <property type="evidence" value="ECO:0007669"/>
    <property type="project" value="InterPro"/>
</dbReference>
<dbReference type="Gene3D" id="3.10.450.590">
    <property type="match status" value="1"/>
</dbReference>
<dbReference type="Proteomes" id="UP000294545">
    <property type="component" value="Unassembled WGS sequence"/>
</dbReference>